<reference evidence="2" key="1">
    <citation type="journal article" date="2005" name="Nature">
        <title>The map-based sequence of the rice genome.</title>
        <authorList>
            <consortium name="International rice genome sequencing project (IRGSP)"/>
            <person name="Matsumoto T."/>
            <person name="Wu J."/>
            <person name="Kanamori H."/>
            <person name="Katayose Y."/>
            <person name="Fujisawa M."/>
            <person name="Namiki N."/>
            <person name="Mizuno H."/>
            <person name="Yamamoto K."/>
            <person name="Antonio B.A."/>
            <person name="Baba T."/>
            <person name="Sakata K."/>
            <person name="Nagamura Y."/>
            <person name="Aoki H."/>
            <person name="Arikawa K."/>
            <person name="Arita K."/>
            <person name="Bito T."/>
            <person name="Chiden Y."/>
            <person name="Fujitsuka N."/>
            <person name="Fukunaka R."/>
            <person name="Hamada M."/>
            <person name="Harada C."/>
            <person name="Hayashi A."/>
            <person name="Hijishita S."/>
            <person name="Honda M."/>
            <person name="Hosokawa S."/>
            <person name="Ichikawa Y."/>
            <person name="Idonuma A."/>
            <person name="Iijima M."/>
            <person name="Ikeda M."/>
            <person name="Ikeno M."/>
            <person name="Ito K."/>
            <person name="Ito S."/>
            <person name="Ito T."/>
            <person name="Ito Y."/>
            <person name="Ito Y."/>
            <person name="Iwabuchi A."/>
            <person name="Kamiya K."/>
            <person name="Karasawa W."/>
            <person name="Kurita K."/>
            <person name="Katagiri S."/>
            <person name="Kikuta A."/>
            <person name="Kobayashi H."/>
            <person name="Kobayashi N."/>
            <person name="Machita K."/>
            <person name="Maehara T."/>
            <person name="Masukawa M."/>
            <person name="Mizubayashi T."/>
            <person name="Mukai Y."/>
            <person name="Nagasaki H."/>
            <person name="Nagata Y."/>
            <person name="Naito S."/>
            <person name="Nakashima M."/>
            <person name="Nakama Y."/>
            <person name="Nakamichi Y."/>
            <person name="Nakamura M."/>
            <person name="Meguro A."/>
            <person name="Negishi M."/>
            <person name="Ohta I."/>
            <person name="Ohta T."/>
            <person name="Okamoto M."/>
            <person name="Ono N."/>
            <person name="Saji S."/>
            <person name="Sakaguchi M."/>
            <person name="Sakai K."/>
            <person name="Shibata M."/>
            <person name="Shimokawa T."/>
            <person name="Song J."/>
            <person name="Takazaki Y."/>
            <person name="Terasawa K."/>
            <person name="Tsugane M."/>
            <person name="Tsuji K."/>
            <person name="Ueda S."/>
            <person name="Waki K."/>
            <person name="Yamagata H."/>
            <person name="Yamamoto M."/>
            <person name="Yamamoto S."/>
            <person name="Yamane H."/>
            <person name="Yoshiki S."/>
            <person name="Yoshihara R."/>
            <person name="Yukawa K."/>
            <person name="Zhong H."/>
            <person name="Yano M."/>
            <person name="Yuan Q."/>
            <person name="Ouyang S."/>
            <person name="Liu J."/>
            <person name="Jones K.M."/>
            <person name="Gansberger K."/>
            <person name="Moffat K."/>
            <person name="Hill J."/>
            <person name="Bera J."/>
            <person name="Fadrosh D."/>
            <person name="Jin S."/>
            <person name="Johri S."/>
            <person name="Kim M."/>
            <person name="Overton L."/>
            <person name="Reardon M."/>
            <person name="Tsitrin T."/>
            <person name="Vuong H."/>
            <person name="Weaver B."/>
            <person name="Ciecko A."/>
            <person name="Tallon L."/>
            <person name="Jackson J."/>
            <person name="Pai G."/>
            <person name="Aken S.V."/>
            <person name="Utterback T."/>
            <person name="Reidmuller S."/>
            <person name="Feldblyum T."/>
            <person name="Hsiao J."/>
            <person name="Zismann V."/>
            <person name="Iobst S."/>
            <person name="de Vazeille A.R."/>
            <person name="Buell C.R."/>
            <person name="Ying K."/>
            <person name="Li Y."/>
            <person name="Lu T."/>
            <person name="Huang Y."/>
            <person name="Zhao Q."/>
            <person name="Feng Q."/>
            <person name="Zhang L."/>
            <person name="Zhu J."/>
            <person name="Weng Q."/>
            <person name="Mu J."/>
            <person name="Lu Y."/>
            <person name="Fan D."/>
            <person name="Liu Y."/>
            <person name="Guan J."/>
            <person name="Zhang Y."/>
            <person name="Yu S."/>
            <person name="Liu X."/>
            <person name="Zhang Y."/>
            <person name="Hong G."/>
            <person name="Han B."/>
            <person name="Choisne N."/>
            <person name="Demange N."/>
            <person name="Orjeda G."/>
            <person name="Samain S."/>
            <person name="Cattolico L."/>
            <person name="Pelletier E."/>
            <person name="Couloux A."/>
            <person name="Segurens B."/>
            <person name="Wincker P."/>
            <person name="D'Hont A."/>
            <person name="Scarpelli C."/>
            <person name="Weissenbach J."/>
            <person name="Salanoubat M."/>
            <person name="Quetier F."/>
            <person name="Yu Y."/>
            <person name="Kim H.R."/>
            <person name="Rambo T."/>
            <person name="Currie J."/>
            <person name="Collura K."/>
            <person name="Luo M."/>
            <person name="Yang T."/>
            <person name="Ammiraju J.S.S."/>
            <person name="Engler F."/>
            <person name="Soderlund C."/>
            <person name="Wing R.A."/>
            <person name="Palmer L.E."/>
            <person name="de la Bastide M."/>
            <person name="Spiegel L."/>
            <person name="Nascimento L."/>
            <person name="Zutavern T."/>
            <person name="O'Shaughnessy A."/>
            <person name="Dike S."/>
            <person name="Dedhia N."/>
            <person name="Preston R."/>
            <person name="Balija V."/>
            <person name="McCombie W.R."/>
            <person name="Chow T."/>
            <person name="Chen H."/>
            <person name="Chung M."/>
            <person name="Chen C."/>
            <person name="Shaw J."/>
            <person name="Wu H."/>
            <person name="Hsiao K."/>
            <person name="Chao Y."/>
            <person name="Chu M."/>
            <person name="Cheng C."/>
            <person name="Hour A."/>
            <person name="Lee P."/>
            <person name="Lin S."/>
            <person name="Lin Y."/>
            <person name="Liou J."/>
            <person name="Liu S."/>
            <person name="Hsing Y."/>
            <person name="Raghuvanshi S."/>
            <person name="Mohanty A."/>
            <person name="Bharti A.K."/>
            <person name="Gaur A."/>
            <person name="Gupta V."/>
            <person name="Kumar D."/>
            <person name="Ravi V."/>
            <person name="Vij S."/>
            <person name="Kapur A."/>
            <person name="Khurana P."/>
            <person name="Khurana P."/>
            <person name="Khurana J.P."/>
            <person name="Tyagi A.K."/>
            <person name="Gaikwad K."/>
            <person name="Singh A."/>
            <person name="Dalal V."/>
            <person name="Srivastava S."/>
            <person name="Dixit A."/>
            <person name="Pal A.K."/>
            <person name="Ghazi I.A."/>
            <person name="Yadav M."/>
            <person name="Pandit A."/>
            <person name="Bhargava A."/>
            <person name="Sureshbabu K."/>
            <person name="Batra K."/>
            <person name="Sharma T.R."/>
            <person name="Mohapatra T."/>
            <person name="Singh N.K."/>
            <person name="Messing J."/>
            <person name="Nelson A.B."/>
            <person name="Fuks G."/>
            <person name="Kavchok S."/>
            <person name="Keizer G."/>
            <person name="Linton E."/>
            <person name="Llaca V."/>
            <person name="Song R."/>
            <person name="Tanyolac B."/>
            <person name="Young S."/>
            <person name="Ho-Il K."/>
            <person name="Hahn J.H."/>
            <person name="Sangsakoo G."/>
            <person name="Vanavichit A."/>
            <person name="de Mattos Luiz.A.T."/>
            <person name="Zimmer P.D."/>
            <person name="Malone G."/>
            <person name="Dellagostin O."/>
            <person name="de Oliveira A.C."/>
            <person name="Bevan M."/>
            <person name="Bancroft I."/>
            <person name="Minx P."/>
            <person name="Cordum H."/>
            <person name="Wilson R."/>
            <person name="Cheng Z."/>
            <person name="Jin W."/>
            <person name="Jiang J."/>
            <person name="Leong S.A."/>
            <person name="Iwama H."/>
            <person name="Gojobori T."/>
            <person name="Itoh T."/>
            <person name="Niimura Y."/>
            <person name="Fujii Y."/>
            <person name="Habara T."/>
            <person name="Sakai H."/>
            <person name="Sato Y."/>
            <person name="Wilson G."/>
            <person name="Kumar K."/>
            <person name="McCouch S."/>
            <person name="Juretic N."/>
            <person name="Hoen D."/>
            <person name="Wright S."/>
            <person name="Bruskiewich R."/>
            <person name="Bureau T."/>
            <person name="Miyao A."/>
            <person name="Hirochika H."/>
            <person name="Nishikawa T."/>
            <person name="Kadowaki K."/>
            <person name="Sugiura M."/>
            <person name="Burr B."/>
            <person name="Sasaki T."/>
        </authorList>
    </citation>
    <scope>NUCLEOTIDE SEQUENCE [LARGE SCALE GENOMIC DNA]</scope>
    <source>
        <strain evidence="2">cv. Nipponbare</strain>
    </source>
</reference>
<dbReference type="AlphaFoldDB" id="Q8GVH1"/>
<dbReference type="EMBL" id="AP005292">
    <property type="protein sequence ID" value="BAC45196.1"/>
    <property type="molecule type" value="Genomic_DNA"/>
</dbReference>
<evidence type="ECO:0000313" key="1">
    <source>
        <dbReference type="EMBL" id="BAC45196.1"/>
    </source>
</evidence>
<accession>Q8GVH1</accession>
<name>Q8GVH1_ORYSJ</name>
<dbReference type="Proteomes" id="UP000000763">
    <property type="component" value="Chromosome 7"/>
</dbReference>
<gene>
    <name evidence="1" type="primary">OJ1340_C08.106</name>
</gene>
<protein>
    <submittedName>
        <fullName evidence="1">Uncharacterized protein</fullName>
    </submittedName>
</protein>
<organism evidence="1 2">
    <name type="scientific">Oryza sativa subsp. japonica</name>
    <name type="common">Rice</name>
    <dbReference type="NCBI Taxonomy" id="39947"/>
    <lineage>
        <taxon>Eukaryota</taxon>
        <taxon>Viridiplantae</taxon>
        <taxon>Streptophyta</taxon>
        <taxon>Embryophyta</taxon>
        <taxon>Tracheophyta</taxon>
        <taxon>Spermatophyta</taxon>
        <taxon>Magnoliopsida</taxon>
        <taxon>Liliopsida</taxon>
        <taxon>Poales</taxon>
        <taxon>Poaceae</taxon>
        <taxon>BOP clade</taxon>
        <taxon>Oryzoideae</taxon>
        <taxon>Oryzeae</taxon>
        <taxon>Oryzinae</taxon>
        <taxon>Oryza</taxon>
        <taxon>Oryza sativa</taxon>
    </lineage>
</organism>
<reference evidence="2" key="2">
    <citation type="journal article" date="2008" name="Nucleic Acids Res.">
        <title>The rice annotation project database (RAP-DB): 2008 update.</title>
        <authorList>
            <consortium name="The rice annotation project (RAP)"/>
        </authorList>
    </citation>
    <scope>GENOME REANNOTATION</scope>
    <source>
        <strain evidence="2">cv. Nipponbare</strain>
    </source>
</reference>
<proteinExistence type="predicted"/>
<evidence type="ECO:0000313" key="2">
    <source>
        <dbReference type="Proteomes" id="UP000000763"/>
    </source>
</evidence>
<sequence>MRIRGGRLHCYRLRVRPSHRHIDNSLIGPVEVLHSLKSQNLLLVNVEGKNSSCQPAEENEMGSGEKNGVSKGEEFFECYKGLTACQYPKDCRSKHLKLKN</sequence>